<feature type="region of interest" description="Disordered" evidence="5">
    <location>
        <begin position="249"/>
        <end position="273"/>
    </location>
</feature>
<feature type="compositionally biased region" description="Basic residues" evidence="5">
    <location>
        <begin position="126"/>
        <end position="135"/>
    </location>
</feature>
<evidence type="ECO:0000256" key="4">
    <source>
        <dbReference type="PROSITE-ProRule" id="PRU00042"/>
    </source>
</evidence>
<evidence type="ECO:0000259" key="6">
    <source>
        <dbReference type="PROSITE" id="PS50157"/>
    </source>
</evidence>
<keyword evidence="7" id="KW-1185">Reference proteome</keyword>
<name>A0ABM1DR09_PRICU</name>
<dbReference type="PROSITE" id="PS50157">
    <property type="entry name" value="ZINC_FINGER_C2H2_2"/>
    <property type="match status" value="3"/>
</dbReference>
<evidence type="ECO:0000256" key="3">
    <source>
        <dbReference type="ARBA" id="ARBA00022833"/>
    </source>
</evidence>
<keyword evidence="1" id="KW-0479">Metal-binding</keyword>
<dbReference type="GeneID" id="106805341"/>
<feature type="domain" description="C2H2-type" evidence="6">
    <location>
        <begin position="206"/>
        <end position="233"/>
    </location>
</feature>
<evidence type="ECO:0000256" key="5">
    <source>
        <dbReference type="SAM" id="MobiDB-lite"/>
    </source>
</evidence>
<feature type="domain" description="C2H2-type" evidence="6">
    <location>
        <begin position="176"/>
        <end position="205"/>
    </location>
</feature>
<dbReference type="InterPro" id="IPR036236">
    <property type="entry name" value="Znf_C2H2_sf"/>
</dbReference>
<dbReference type="Pfam" id="PF00096">
    <property type="entry name" value="zf-C2H2"/>
    <property type="match status" value="3"/>
</dbReference>
<dbReference type="SUPFAM" id="SSF57667">
    <property type="entry name" value="beta-beta-alpha zinc fingers"/>
    <property type="match status" value="1"/>
</dbReference>
<reference evidence="8" key="1">
    <citation type="submission" date="2025-08" db="UniProtKB">
        <authorList>
            <consortium name="RefSeq"/>
        </authorList>
    </citation>
    <scope>IDENTIFICATION</scope>
</reference>
<feature type="domain" description="C2H2-type" evidence="6">
    <location>
        <begin position="146"/>
        <end position="175"/>
    </location>
</feature>
<feature type="region of interest" description="Disordered" evidence="5">
    <location>
        <begin position="77"/>
        <end position="139"/>
    </location>
</feature>
<organism evidence="7 8">
    <name type="scientific">Priapulus caudatus</name>
    <name type="common">Priapulid worm</name>
    <dbReference type="NCBI Taxonomy" id="37621"/>
    <lineage>
        <taxon>Eukaryota</taxon>
        <taxon>Metazoa</taxon>
        <taxon>Ecdysozoa</taxon>
        <taxon>Scalidophora</taxon>
        <taxon>Priapulida</taxon>
        <taxon>Priapulimorpha</taxon>
        <taxon>Priapulimorphida</taxon>
        <taxon>Priapulidae</taxon>
        <taxon>Priapulus</taxon>
    </lineage>
</organism>
<keyword evidence="3" id="KW-0862">Zinc</keyword>
<evidence type="ECO:0000313" key="8">
    <source>
        <dbReference type="RefSeq" id="XP_014662380.1"/>
    </source>
</evidence>
<protein>
    <submittedName>
        <fullName evidence="8">Krueppel-like factor 9</fullName>
    </submittedName>
</protein>
<dbReference type="InterPro" id="IPR013087">
    <property type="entry name" value="Znf_C2H2_type"/>
</dbReference>
<dbReference type="Proteomes" id="UP000695022">
    <property type="component" value="Unplaced"/>
</dbReference>
<proteinExistence type="predicted"/>
<accession>A0ABM1DR09</accession>
<dbReference type="RefSeq" id="XP_014662380.1">
    <property type="nucleotide sequence ID" value="XM_014806894.1"/>
</dbReference>
<keyword evidence="2 4" id="KW-0863">Zinc-finger</keyword>
<evidence type="ECO:0000313" key="7">
    <source>
        <dbReference type="Proteomes" id="UP000695022"/>
    </source>
</evidence>
<dbReference type="PANTHER" id="PTHR23235">
    <property type="entry name" value="KRUEPPEL-LIKE TRANSCRIPTION FACTOR"/>
    <property type="match status" value="1"/>
</dbReference>
<evidence type="ECO:0000256" key="2">
    <source>
        <dbReference type="ARBA" id="ARBA00022771"/>
    </source>
</evidence>
<dbReference type="PANTHER" id="PTHR23235:SF174">
    <property type="entry name" value="CABUT, ISOFORM A"/>
    <property type="match status" value="1"/>
</dbReference>
<sequence length="273" mass="31008">MAHFYHDYETNLAAECLLAISNGGGLPPDYRLMATKEAVGADKSPYDAAAHNSSLYMVARILADLSKIKQEPVPHVHEEIHVSPIDLSMRSRQRSDDDDDDDDAADDGALQPWRDIRVEVKSSRAPPKKRSRKRLPATDDDAKKAHRCCYDGCDKAYGKSSHLKAHQRTHTGERPFLCTWEQCVKRFARSDELARHYRTHTGEKRFACPLCEKRFMRSDHLMKHARRHPQFRPDMIVSARRVGRPIRKAGSVSDYHGSSDSNSLPSPLSHELL</sequence>
<dbReference type="SMART" id="SM00355">
    <property type="entry name" value="ZnF_C2H2"/>
    <property type="match status" value="3"/>
</dbReference>
<evidence type="ECO:0000256" key="1">
    <source>
        <dbReference type="ARBA" id="ARBA00022723"/>
    </source>
</evidence>
<feature type="compositionally biased region" description="Acidic residues" evidence="5">
    <location>
        <begin position="96"/>
        <end position="106"/>
    </location>
</feature>
<dbReference type="Gene3D" id="3.30.160.60">
    <property type="entry name" value="Classic Zinc Finger"/>
    <property type="match status" value="3"/>
</dbReference>
<feature type="compositionally biased region" description="Low complexity" evidence="5">
    <location>
        <begin position="258"/>
        <end position="273"/>
    </location>
</feature>
<dbReference type="PROSITE" id="PS00028">
    <property type="entry name" value="ZINC_FINGER_C2H2_1"/>
    <property type="match status" value="3"/>
</dbReference>
<gene>
    <name evidence="8" type="primary">LOC106805341</name>
</gene>